<organism evidence="6 7">
    <name type="scientific">Longispora fulva</name>
    <dbReference type="NCBI Taxonomy" id="619741"/>
    <lineage>
        <taxon>Bacteria</taxon>
        <taxon>Bacillati</taxon>
        <taxon>Actinomycetota</taxon>
        <taxon>Actinomycetes</taxon>
        <taxon>Micromonosporales</taxon>
        <taxon>Micromonosporaceae</taxon>
        <taxon>Longispora</taxon>
    </lineage>
</organism>
<evidence type="ECO:0000256" key="4">
    <source>
        <dbReference type="ARBA" id="ARBA00048819"/>
    </source>
</evidence>
<accession>A0A8J7KGP3</accession>
<dbReference type="Pfam" id="PF04107">
    <property type="entry name" value="GCS2"/>
    <property type="match status" value="1"/>
</dbReference>
<dbReference type="RefSeq" id="WP_197002292.1">
    <property type="nucleotide sequence ID" value="NZ_BONS01000003.1"/>
</dbReference>
<dbReference type="InterPro" id="IPR006336">
    <property type="entry name" value="GCS2"/>
</dbReference>
<dbReference type="GO" id="GO:0042398">
    <property type="term" value="P:modified amino acid biosynthetic process"/>
    <property type="evidence" value="ECO:0007669"/>
    <property type="project" value="InterPro"/>
</dbReference>
<gene>
    <name evidence="6" type="ORF">IW245_001333</name>
</gene>
<dbReference type="GO" id="GO:0005524">
    <property type="term" value="F:ATP binding"/>
    <property type="evidence" value="ECO:0007669"/>
    <property type="project" value="UniProtKB-KW"/>
</dbReference>
<reference evidence="6" key="1">
    <citation type="submission" date="2020-11" db="EMBL/GenBank/DDBJ databases">
        <title>Sequencing the genomes of 1000 actinobacteria strains.</title>
        <authorList>
            <person name="Klenk H.-P."/>
        </authorList>
    </citation>
    <scope>NUCLEOTIDE SEQUENCE</scope>
    <source>
        <strain evidence="6">DSM 45356</strain>
    </source>
</reference>
<proteinExistence type="inferred from homology"/>
<comment type="function">
    <text evidence="5">ATP-dependent carboxylate-amine ligase which exhibits weak glutamate--cysteine ligase activity.</text>
</comment>
<evidence type="ECO:0000256" key="2">
    <source>
        <dbReference type="ARBA" id="ARBA00022741"/>
    </source>
</evidence>
<evidence type="ECO:0000256" key="1">
    <source>
        <dbReference type="ARBA" id="ARBA00022598"/>
    </source>
</evidence>
<keyword evidence="1 5" id="KW-0436">Ligase</keyword>
<dbReference type="NCBIfam" id="NF010041">
    <property type="entry name" value="PRK13517.1-1"/>
    <property type="match status" value="1"/>
</dbReference>
<comment type="similarity">
    <text evidence="5">Belongs to the glutamate--cysteine ligase type 2 family. YbdK subfamily.</text>
</comment>
<evidence type="ECO:0000256" key="5">
    <source>
        <dbReference type="HAMAP-Rule" id="MF_01609"/>
    </source>
</evidence>
<dbReference type="Proteomes" id="UP000622552">
    <property type="component" value="Unassembled WGS sequence"/>
</dbReference>
<dbReference type="EC" id="6.3.2.2" evidence="5"/>
<keyword evidence="3 5" id="KW-0067">ATP-binding</keyword>
<dbReference type="AlphaFoldDB" id="A0A8J7KGP3"/>
<dbReference type="NCBIfam" id="TIGR02050">
    <property type="entry name" value="gshA_cyan_rel"/>
    <property type="match status" value="1"/>
</dbReference>
<comment type="caution">
    <text evidence="6">The sequence shown here is derived from an EMBL/GenBank/DDBJ whole genome shotgun (WGS) entry which is preliminary data.</text>
</comment>
<evidence type="ECO:0000313" key="6">
    <source>
        <dbReference type="EMBL" id="MBG6135139.1"/>
    </source>
</evidence>
<protein>
    <recommendedName>
        <fullName evidence="5">Putative glutamate--cysteine ligase 2</fullName>
        <ecNumber evidence="5">6.3.2.2</ecNumber>
    </recommendedName>
    <alternativeName>
        <fullName evidence="5">Gamma-glutamylcysteine synthetase 2</fullName>
        <shortName evidence="5">GCS 2</shortName>
        <shortName evidence="5">Gamma-GCS 2</shortName>
    </alternativeName>
</protein>
<keyword evidence="7" id="KW-1185">Reference proteome</keyword>
<dbReference type="EMBL" id="JADOUF010000001">
    <property type="protein sequence ID" value="MBG6135139.1"/>
    <property type="molecule type" value="Genomic_DNA"/>
</dbReference>
<dbReference type="InterPro" id="IPR014746">
    <property type="entry name" value="Gln_synth/guanido_kin_cat_dom"/>
</dbReference>
<dbReference type="InterPro" id="IPR050141">
    <property type="entry name" value="GCL_type2/YbdK_subfam"/>
</dbReference>
<dbReference type="HAMAP" id="MF_01609">
    <property type="entry name" value="Glu_cys_ligase_2"/>
    <property type="match status" value="1"/>
</dbReference>
<dbReference type="PANTHER" id="PTHR36510">
    <property type="entry name" value="GLUTAMATE--CYSTEINE LIGASE 2-RELATED"/>
    <property type="match status" value="1"/>
</dbReference>
<keyword evidence="2 5" id="KW-0547">Nucleotide-binding</keyword>
<dbReference type="PANTHER" id="PTHR36510:SF1">
    <property type="entry name" value="GLUTAMATE--CYSTEINE LIGASE 2-RELATED"/>
    <property type="match status" value="1"/>
</dbReference>
<name>A0A8J7KGP3_9ACTN</name>
<sequence length="376" mass="40183">MGAADESSRAGSGPRFGVEEEFLVVDPASRVVVPHAEGVIRRARERLGARVSGEITKMQLETKTDPCGSAKELFAQLTEARGVLGACAAAEGVRVVATGTSVLAGTVPPPITEGARQDRGIAKFRGLHDEQAICAVHVHVEMPDRDRALRVSNHLRPFLPVLITLTANSPFWDGRDSGYASWRTTVWPRWPVAGPPPFFTSVAHYDGLIDTFLSVGALVDTGTIFWDIRPSVSHPTIEIRVADVPITAEESALYAALVRALVVHVGAAVDRGEDGPEVSPELLRVAYWQASRDGLAGDGLDVRTGLLVPAAEQVRNLFDLVRPVLEDNGDLDLVSGWLRRLFDGGTGATRQRAAAERAGDPAGAVDHLVAHTAPSD</sequence>
<dbReference type="Gene3D" id="3.30.590.20">
    <property type="match status" value="1"/>
</dbReference>
<dbReference type="InterPro" id="IPR011793">
    <property type="entry name" value="YbdK"/>
</dbReference>
<dbReference type="GO" id="GO:0004357">
    <property type="term" value="F:glutamate-cysteine ligase activity"/>
    <property type="evidence" value="ECO:0007669"/>
    <property type="project" value="UniProtKB-EC"/>
</dbReference>
<evidence type="ECO:0000256" key="3">
    <source>
        <dbReference type="ARBA" id="ARBA00022840"/>
    </source>
</evidence>
<evidence type="ECO:0000313" key="7">
    <source>
        <dbReference type="Proteomes" id="UP000622552"/>
    </source>
</evidence>
<comment type="catalytic activity">
    <reaction evidence="4 5">
        <text>L-cysteine + L-glutamate + ATP = gamma-L-glutamyl-L-cysteine + ADP + phosphate + H(+)</text>
        <dbReference type="Rhea" id="RHEA:13285"/>
        <dbReference type="ChEBI" id="CHEBI:15378"/>
        <dbReference type="ChEBI" id="CHEBI:29985"/>
        <dbReference type="ChEBI" id="CHEBI:30616"/>
        <dbReference type="ChEBI" id="CHEBI:35235"/>
        <dbReference type="ChEBI" id="CHEBI:43474"/>
        <dbReference type="ChEBI" id="CHEBI:58173"/>
        <dbReference type="ChEBI" id="CHEBI:456216"/>
        <dbReference type="EC" id="6.3.2.2"/>
    </reaction>
</comment>
<dbReference type="SUPFAM" id="SSF55931">
    <property type="entry name" value="Glutamine synthetase/guanido kinase"/>
    <property type="match status" value="1"/>
</dbReference>